<evidence type="ECO:0000313" key="2">
    <source>
        <dbReference type="EMBL" id="KAG9228481.1"/>
    </source>
</evidence>
<name>A0A9P8C0U7_9HELO</name>
<organism evidence="2 3">
    <name type="scientific">Amylocarpus encephaloides</name>
    <dbReference type="NCBI Taxonomy" id="45428"/>
    <lineage>
        <taxon>Eukaryota</taxon>
        <taxon>Fungi</taxon>
        <taxon>Dikarya</taxon>
        <taxon>Ascomycota</taxon>
        <taxon>Pezizomycotina</taxon>
        <taxon>Leotiomycetes</taxon>
        <taxon>Helotiales</taxon>
        <taxon>Helotiales incertae sedis</taxon>
        <taxon>Amylocarpus</taxon>
    </lineage>
</organism>
<feature type="region of interest" description="Disordered" evidence="1">
    <location>
        <begin position="1"/>
        <end position="23"/>
    </location>
</feature>
<protein>
    <submittedName>
        <fullName evidence="2">Uncharacterized protein</fullName>
    </submittedName>
</protein>
<accession>A0A9P8C0U7</accession>
<proteinExistence type="predicted"/>
<gene>
    <name evidence="2" type="ORF">BJ875DRAFT_238448</name>
</gene>
<dbReference type="AlphaFoldDB" id="A0A9P8C0U7"/>
<dbReference type="EMBL" id="MU251930">
    <property type="protein sequence ID" value="KAG9228481.1"/>
    <property type="molecule type" value="Genomic_DNA"/>
</dbReference>
<feature type="compositionally biased region" description="Basic and acidic residues" evidence="1">
    <location>
        <begin position="9"/>
        <end position="21"/>
    </location>
</feature>
<comment type="caution">
    <text evidence="2">The sequence shown here is derived from an EMBL/GenBank/DDBJ whole genome shotgun (WGS) entry which is preliminary data.</text>
</comment>
<reference evidence="2" key="1">
    <citation type="journal article" date="2021" name="IMA Fungus">
        <title>Genomic characterization of three marine fungi, including Emericellopsis atlantica sp. nov. with signatures of a generalist lifestyle and marine biomass degradation.</title>
        <authorList>
            <person name="Hagestad O.C."/>
            <person name="Hou L."/>
            <person name="Andersen J.H."/>
            <person name="Hansen E.H."/>
            <person name="Altermark B."/>
            <person name="Li C."/>
            <person name="Kuhnert E."/>
            <person name="Cox R.J."/>
            <person name="Crous P.W."/>
            <person name="Spatafora J.W."/>
            <person name="Lail K."/>
            <person name="Amirebrahimi M."/>
            <person name="Lipzen A."/>
            <person name="Pangilinan J."/>
            <person name="Andreopoulos W."/>
            <person name="Hayes R.D."/>
            <person name="Ng V."/>
            <person name="Grigoriev I.V."/>
            <person name="Jackson S.A."/>
            <person name="Sutton T.D.S."/>
            <person name="Dobson A.D.W."/>
            <person name="Rama T."/>
        </authorList>
    </citation>
    <scope>NUCLEOTIDE SEQUENCE</scope>
    <source>
        <strain evidence="2">TRa018bII</strain>
    </source>
</reference>
<evidence type="ECO:0000256" key="1">
    <source>
        <dbReference type="SAM" id="MobiDB-lite"/>
    </source>
</evidence>
<dbReference type="OrthoDB" id="265717at2759"/>
<evidence type="ECO:0000313" key="3">
    <source>
        <dbReference type="Proteomes" id="UP000824998"/>
    </source>
</evidence>
<dbReference type="Proteomes" id="UP000824998">
    <property type="component" value="Unassembled WGS sequence"/>
</dbReference>
<keyword evidence="3" id="KW-1185">Reference proteome</keyword>
<sequence length="255" mass="28956">MPEDPWNEPETRKKELEKQDTWSRASQMAAAFPEFPDISAKHWYTPPPPPSKIPELSSALEAVKSSEDLTASLLLRTGIWYKLTEIPDLPSWFLSPAEDVEFNITSRAAALTQKFDEEVEILKNEKWDRSKVKFPTDLFIAKHSLKAGYFLAVDASSVDSDLVRGIVKQTKEIDPNDYLRVDTKGVMERVLRRDGWDLGVKVRLPNTGDEITWLVFDSRKKVEGDELVGIVYNGANDCLAGYWHTIEMEEGLVVV</sequence>